<dbReference type="CDD" id="cd04485">
    <property type="entry name" value="DnaE_OBF"/>
    <property type="match status" value="1"/>
</dbReference>
<evidence type="ECO:0000256" key="1">
    <source>
        <dbReference type="ARBA" id="ARBA00004496"/>
    </source>
</evidence>
<protein>
    <recommendedName>
        <fullName evidence="4">DNA polymerase III subunit alpha</fullName>
        <ecNumber evidence="3">2.7.7.7</ecNumber>
    </recommendedName>
</protein>
<keyword evidence="6 13" id="KW-0548">Nucleotidyltransferase</keyword>
<dbReference type="Pfam" id="PF02811">
    <property type="entry name" value="PHP"/>
    <property type="match status" value="1"/>
</dbReference>
<evidence type="ECO:0000313" key="14">
    <source>
        <dbReference type="Proteomes" id="UP000719942"/>
    </source>
</evidence>
<dbReference type="PANTHER" id="PTHR32294">
    <property type="entry name" value="DNA POLYMERASE III SUBUNIT ALPHA"/>
    <property type="match status" value="1"/>
</dbReference>
<dbReference type="EMBL" id="JAGFNZ010000005">
    <property type="protein sequence ID" value="MBW7573620.1"/>
    <property type="molecule type" value="Genomic_DNA"/>
</dbReference>
<comment type="caution">
    <text evidence="13">The sequence shown here is derived from an EMBL/GenBank/DDBJ whole genome shotgun (WGS) entry which is preliminary data.</text>
</comment>
<evidence type="ECO:0000256" key="7">
    <source>
        <dbReference type="ARBA" id="ARBA00022705"/>
    </source>
</evidence>
<evidence type="ECO:0000256" key="5">
    <source>
        <dbReference type="ARBA" id="ARBA00022679"/>
    </source>
</evidence>
<keyword evidence="14" id="KW-1185">Reference proteome</keyword>
<dbReference type="InterPro" id="IPR041931">
    <property type="entry name" value="DNA_pol3_alpha_thumb_dom"/>
</dbReference>
<dbReference type="InterPro" id="IPR029460">
    <property type="entry name" value="DNAPol_HHH"/>
</dbReference>
<dbReference type="InterPro" id="IPR004805">
    <property type="entry name" value="DnaE2/DnaE/PolC"/>
</dbReference>
<dbReference type="GO" id="GO:0003887">
    <property type="term" value="F:DNA-directed DNA polymerase activity"/>
    <property type="evidence" value="ECO:0007669"/>
    <property type="project" value="UniProtKB-EC"/>
</dbReference>
<dbReference type="Pfam" id="PF17657">
    <property type="entry name" value="DNA_pol3_finger"/>
    <property type="match status" value="1"/>
</dbReference>
<comment type="catalytic activity">
    <reaction evidence="10">
        <text>DNA(n) + a 2'-deoxyribonucleoside 5'-triphosphate = DNA(n+1) + diphosphate</text>
        <dbReference type="Rhea" id="RHEA:22508"/>
        <dbReference type="Rhea" id="RHEA-COMP:17339"/>
        <dbReference type="Rhea" id="RHEA-COMP:17340"/>
        <dbReference type="ChEBI" id="CHEBI:33019"/>
        <dbReference type="ChEBI" id="CHEBI:61560"/>
        <dbReference type="ChEBI" id="CHEBI:173112"/>
        <dbReference type="EC" id="2.7.7.7"/>
    </reaction>
</comment>
<accession>A0ABS7DS34</accession>
<comment type="similarity">
    <text evidence="2">Belongs to the DNA polymerase type-C family. DnaE subfamily.</text>
</comment>
<organism evidence="13 14">
    <name type="scientific">Caproiciproducens faecalis</name>
    <dbReference type="NCBI Taxonomy" id="2820301"/>
    <lineage>
        <taxon>Bacteria</taxon>
        <taxon>Bacillati</taxon>
        <taxon>Bacillota</taxon>
        <taxon>Clostridia</taxon>
        <taxon>Eubacteriales</taxon>
        <taxon>Acutalibacteraceae</taxon>
        <taxon>Caproiciproducens</taxon>
    </lineage>
</organism>
<feature type="domain" description="Polymerase/histidinol phosphatase N-terminal" evidence="12">
    <location>
        <begin position="3"/>
        <end position="70"/>
    </location>
</feature>
<evidence type="ECO:0000256" key="10">
    <source>
        <dbReference type="ARBA" id="ARBA00049244"/>
    </source>
</evidence>
<dbReference type="InterPro" id="IPR004365">
    <property type="entry name" value="NA-bd_OB_tRNA"/>
</dbReference>
<evidence type="ECO:0000256" key="11">
    <source>
        <dbReference type="SAM" id="MobiDB-lite"/>
    </source>
</evidence>
<reference evidence="13 14" key="1">
    <citation type="submission" date="2021-03" db="EMBL/GenBank/DDBJ databases">
        <title>Caproiciproducens sp. nov. isolated from feces of cow.</title>
        <authorList>
            <person name="Choi J.-Y."/>
        </authorList>
    </citation>
    <scope>NUCLEOTIDE SEQUENCE [LARGE SCALE GENOMIC DNA]</scope>
    <source>
        <strain evidence="13 14">AGMB10547</strain>
    </source>
</reference>
<dbReference type="InterPro" id="IPR004013">
    <property type="entry name" value="PHP_dom"/>
</dbReference>
<dbReference type="InterPro" id="IPR040982">
    <property type="entry name" value="DNA_pol3_finger"/>
</dbReference>
<dbReference type="SMART" id="SM00481">
    <property type="entry name" value="POLIIIAc"/>
    <property type="match status" value="1"/>
</dbReference>
<dbReference type="PANTHER" id="PTHR32294:SF0">
    <property type="entry name" value="DNA POLYMERASE III SUBUNIT ALPHA"/>
    <property type="match status" value="1"/>
</dbReference>
<sequence>MFVHLHLHTEYSLLDGACRITELLSTAAERGDTAVAITDHGVMYGAVDFYKEAKKRGIKPIIGCEVYVAQRTRFDKVHELDSEHRHLVLLCENNTGYQNLIAIVSKAWTEGFYSKPRVDFDLLREHHEGLIALSACLAGEIPRALTAGDYAGAKEAALRYREIFGENNFFLELQDHGLREQKRINPSVIKLSEETGIPLVVTNDCHYINCEDNKMHHILLCIQTNHTVEDKDGMEFGSDQFYYKNEEEMRALFPNHPEAADNTVLIAQRCNVEFEFGKTKLPHFDTPNGQENTAFFRDKCYEGLYRNYGENPGSELVKRLEYELNTIEHMGYVNYYLIVYDFVRYAKEAGIPVGPGRGSGAGSLAAYCIGITGIDPIRYNLLFERFLNPERVSMPDFDIDFSDERRQEMIEYVVRKYGSDHVAQIVTFGTMAARGSIRDVGRAMAVPYATVDGVAKLVPMEPNITLEKALKTSSDLKQRYDTDLQIHELIDMARKLEGMPRNASTHAAGVVITDKPVMEYVPLAKNNDSVVTQYTMTTLEELGLLKMDFLGLRNLSVIRDAQDMIATQKPGFQIEDIPLDDRKVYAMLSTGATDGVFQFESAGMRSVIMQLKPEYIEDLIAVISLYRPGPMESIPRYVENRHHPERVSYRHPLLKDILEVTYGCIVYQEQVMQIFRTLAGYSLGRADIVRRAMSKKKAAVMEREKEIFIYGLTNENGEVEVDGCIRRGVDEPTAQAIYGEMESFASYAFNKSHAAAYALLSYQTAWLKCYYPREYMAALMTSVLDNNNKLAAYIAECMRLGIRVLPPNVNQSGVGFTVAGKDIRFGLLAVRNLGRGFIVDTLRDRKENGQYTTFYGFCKRMYGELNRRALESLVKCGALDGLGVNRRQMLTSIGNIMDHLDDDKRRNVDGQMGFFDTPAQQDDEEYVIGAMPDFSVSDKLAMEKEVTGMYLSGHPMAEYINRYDAIHASRTGDILDDAREGGGRFHDGDTVTLLGIIVSVKMKVTKSNSTMAFVSLEDMFGSMEVLVFPKILAQYAEWISEGKIVKMFGRVSMREDEEAKLVCESVGPAPNPHGEPDRSAPAAKSPTHPGLYIKVPDEESELYDRAKKYLAIFDGRTPLYIYFVNGKKLVRAPFSMYVSVNDILVRELKRLLGDKNVAVVKELQQESI</sequence>
<dbReference type="Pfam" id="PF01336">
    <property type="entry name" value="tRNA_anti-codon"/>
    <property type="match status" value="1"/>
</dbReference>
<keyword evidence="7" id="KW-0235">DNA replication</keyword>
<evidence type="ECO:0000256" key="8">
    <source>
        <dbReference type="ARBA" id="ARBA00022932"/>
    </source>
</evidence>
<proteinExistence type="inferred from homology"/>
<gene>
    <name evidence="13" type="ORF">J5W02_12445</name>
</gene>
<evidence type="ECO:0000256" key="3">
    <source>
        <dbReference type="ARBA" id="ARBA00012417"/>
    </source>
</evidence>
<keyword evidence="5 13" id="KW-0808">Transferase</keyword>
<dbReference type="Proteomes" id="UP000719942">
    <property type="component" value="Unassembled WGS sequence"/>
</dbReference>
<dbReference type="InterPro" id="IPR003141">
    <property type="entry name" value="Pol/His_phosphatase_N"/>
</dbReference>
<dbReference type="Pfam" id="PF14579">
    <property type="entry name" value="HHH_6"/>
    <property type="match status" value="1"/>
</dbReference>
<evidence type="ECO:0000313" key="13">
    <source>
        <dbReference type="EMBL" id="MBW7573620.1"/>
    </source>
</evidence>
<dbReference type="InterPro" id="IPR011708">
    <property type="entry name" value="DNA_pol3_alpha_NTPase_dom"/>
</dbReference>
<evidence type="ECO:0000259" key="12">
    <source>
        <dbReference type="SMART" id="SM00481"/>
    </source>
</evidence>
<keyword evidence="8" id="KW-0239">DNA-directed DNA polymerase</keyword>
<evidence type="ECO:0000256" key="2">
    <source>
        <dbReference type="ARBA" id="ARBA00009496"/>
    </source>
</evidence>
<evidence type="ECO:0000256" key="9">
    <source>
        <dbReference type="ARBA" id="ARBA00025611"/>
    </source>
</evidence>
<dbReference type="InterPro" id="IPR016195">
    <property type="entry name" value="Pol/histidinol_Pase-like"/>
</dbReference>
<dbReference type="CDD" id="cd12113">
    <property type="entry name" value="PHP_PolIIIA_DnaE3"/>
    <property type="match status" value="1"/>
</dbReference>
<dbReference type="Gene3D" id="1.10.150.870">
    <property type="match status" value="1"/>
</dbReference>
<comment type="subcellular location">
    <subcellularLocation>
        <location evidence="1">Cytoplasm</location>
    </subcellularLocation>
</comment>
<dbReference type="EC" id="2.7.7.7" evidence="3"/>
<dbReference type="RefSeq" id="WP_219966024.1">
    <property type="nucleotide sequence ID" value="NZ_JAGFNZ010000005.1"/>
</dbReference>
<dbReference type="Gene3D" id="1.10.10.1600">
    <property type="entry name" value="Bacterial DNA polymerase III alpha subunit, thumb domain"/>
    <property type="match status" value="1"/>
</dbReference>
<dbReference type="NCBIfam" id="TIGR00594">
    <property type="entry name" value="polc"/>
    <property type="match status" value="1"/>
</dbReference>
<comment type="function">
    <text evidence="9">DNA polymerase III is a complex, multichain enzyme responsible for most of the replicative synthesis in bacteria. This DNA polymerase also exhibits 3' to 5' exonuclease activity. The alpha chain is the DNA polymerase.</text>
</comment>
<dbReference type="NCBIfam" id="NF005298">
    <property type="entry name" value="PRK06826.1"/>
    <property type="match status" value="1"/>
</dbReference>
<feature type="region of interest" description="Disordered" evidence="11">
    <location>
        <begin position="1066"/>
        <end position="1090"/>
    </location>
</feature>
<dbReference type="Pfam" id="PF07733">
    <property type="entry name" value="DNA_pol3_alpha"/>
    <property type="match status" value="1"/>
</dbReference>
<dbReference type="Gene3D" id="3.20.20.140">
    <property type="entry name" value="Metal-dependent hydrolases"/>
    <property type="match status" value="1"/>
</dbReference>
<evidence type="ECO:0000256" key="4">
    <source>
        <dbReference type="ARBA" id="ARBA00019114"/>
    </source>
</evidence>
<name>A0ABS7DS34_9FIRM</name>
<dbReference type="NCBIfam" id="NF004226">
    <property type="entry name" value="PRK05673.1"/>
    <property type="match status" value="1"/>
</dbReference>
<dbReference type="SUPFAM" id="SSF89550">
    <property type="entry name" value="PHP domain-like"/>
    <property type="match status" value="1"/>
</dbReference>
<evidence type="ECO:0000256" key="6">
    <source>
        <dbReference type="ARBA" id="ARBA00022695"/>
    </source>
</evidence>